<feature type="compositionally biased region" description="Polar residues" evidence="1">
    <location>
        <begin position="166"/>
        <end position="184"/>
    </location>
</feature>
<feature type="region of interest" description="Disordered" evidence="1">
    <location>
        <begin position="160"/>
        <end position="184"/>
    </location>
</feature>
<dbReference type="EMBL" id="UINC01159880">
    <property type="protein sequence ID" value="SVD58212.1"/>
    <property type="molecule type" value="Genomic_DNA"/>
</dbReference>
<name>A0A382WHG0_9ZZZZ</name>
<evidence type="ECO:0000313" key="2">
    <source>
        <dbReference type="EMBL" id="SVD58212.1"/>
    </source>
</evidence>
<protein>
    <submittedName>
        <fullName evidence="2">Uncharacterized protein</fullName>
    </submittedName>
</protein>
<dbReference type="AlphaFoldDB" id="A0A382WHG0"/>
<evidence type="ECO:0000256" key="1">
    <source>
        <dbReference type="SAM" id="MobiDB-lite"/>
    </source>
</evidence>
<feature type="non-terminal residue" evidence="2">
    <location>
        <position position="184"/>
    </location>
</feature>
<feature type="compositionally biased region" description="Polar residues" evidence="1">
    <location>
        <begin position="1"/>
        <end position="16"/>
    </location>
</feature>
<proteinExistence type="predicted"/>
<sequence>MQTNTLQGNKKGQQLTMPMARSEESPDILAGFTLKAIDLRSDWPKILETIHKSKNIQQIMEKSYRDFQEGFKLKDFKHRFGIKGAWKFQDIKQGIYPYTLTTTDWVLKYEEREWEAQAGDDEREAKTSIDNAIEKCGNVKGNLEILKGLESAKGKVIMKYPPRPSQPESWRPQNASHWTAQWMK</sequence>
<gene>
    <name evidence="2" type="ORF">METZ01_LOCUS411066</name>
</gene>
<accession>A0A382WHG0</accession>
<feature type="region of interest" description="Disordered" evidence="1">
    <location>
        <begin position="1"/>
        <end position="20"/>
    </location>
</feature>
<organism evidence="2">
    <name type="scientific">marine metagenome</name>
    <dbReference type="NCBI Taxonomy" id="408172"/>
    <lineage>
        <taxon>unclassified sequences</taxon>
        <taxon>metagenomes</taxon>
        <taxon>ecological metagenomes</taxon>
    </lineage>
</organism>
<reference evidence="2" key="1">
    <citation type="submission" date="2018-05" db="EMBL/GenBank/DDBJ databases">
        <authorList>
            <person name="Lanie J.A."/>
            <person name="Ng W.-L."/>
            <person name="Kazmierczak K.M."/>
            <person name="Andrzejewski T.M."/>
            <person name="Davidsen T.M."/>
            <person name="Wayne K.J."/>
            <person name="Tettelin H."/>
            <person name="Glass J.I."/>
            <person name="Rusch D."/>
            <person name="Podicherti R."/>
            <person name="Tsui H.-C.T."/>
            <person name="Winkler M.E."/>
        </authorList>
    </citation>
    <scope>NUCLEOTIDE SEQUENCE</scope>
</reference>